<organism evidence="1 2">
    <name type="scientific">Moorena producens 3L</name>
    <dbReference type="NCBI Taxonomy" id="489825"/>
    <lineage>
        <taxon>Bacteria</taxon>
        <taxon>Bacillati</taxon>
        <taxon>Cyanobacteriota</taxon>
        <taxon>Cyanophyceae</taxon>
        <taxon>Coleofasciculales</taxon>
        <taxon>Coleofasciculaceae</taxon>
        <taxon>Moorena</taxon>
    </lineage>
</organism>
<dbReference type="NCBIfam" id="NF033564">
    <property type="entry name" value="transpos_ISAs1"/>
    <property type="match status" value="1"/>
</dbReference>
<sequence length="114" mass="13319">MGVEAFFKAAQTTQWEGIEFSYDESTEAGHHPIEHRQVWVVPITQVPDLPHRSKWKGKTCVVMVKRFGQLWNKTTTEVCFYITSDRVDATILARAIRSHWGIEHSRPWVERCHI</sequence>
<accession>F4XM06</accession>
<name>F4XM06_9CYAN</name>
<keyword evidence="2" id="KW-1185">Reference proteome</keyword>
<protein>
    <recommendedName>
        <fullName evidence="3">Transposase IS4-like domain-containing protein</fullName>
    </recommendedName>
</protein>
<dbReference type="EMBL" id="GL890838">
    <property type="protein sequence ID" value="EGJ34355.1"/>
    <property type="molecule type" value="Genomic_DNA"/>
</dbReference>
<gene>
    <name evidence="1" type="ORF">LYNGBM3L_17780</name>
</gene>
<reference evidence="2" key="1">
    <citation type="journal article" date="2011" name="Proc. Natl. Acad. Sci. U.S.A.">
        <title>Genomic insights into the physiology and ecology of the marine filamentous cyanobacterium Lyngbya majuscula.</title>
        <authorList>
            <person name="Jones A.C."/>
            <person name="Monroe E.A."/>
            <person name="Podell S."/>
            <person name="Hess W.R."/>
            <person name="Klages S."/>
            <person name="Esquenazi E."/>
            <person name="Niessen S."/>
            <person name="Hoover H."/>
            <person name="Rothmann M."/>
            <person name="Lasken R.S."/>
            <person name="Yates J.R.III."/>
            <person name="Reinhardt R."/>
            <person name="Kube M."/>
            <person name="Burkart M.D."/>
            <person name="Allen E.E."/>
            <person name="Dorrestein P.C."/>
            <person name="Gerwick W.H."/>
            <person name="Gerwick L."/>
        </authorList>
    </citation>
    <scope>NUCLEOTIDE SEQUENCE [LARGE SCALE GENOMIC DNA]</scope>
    <source>
        <strain evidence="2">3L</strain>
    </source>
</reference>
<dbReference type="HOGENOM" id="CLU_2118295_0_0_3"/>
<proteinExistence type="predicted"/>
<dbReference type="Proteomes" id="UP000003959">
    <property type="component" value="Unassembled WGS sequence"/>
</dbReference>
<evidence type="ECO:0000313" key="1">
    <source>
        <dbReference type="EMBL" id="EGJ34355.1"/>
    </source>
</evidence>
<dbReference type="InterPro" id="IPR047647">
    <property type="entry name" value="ISAs1_transpos"/>
</dbReference>
<evidence type="ECO:0008006" key="3">
    <source>
        <dbReference type="Google" id="ProtNLM"/>
    </source>
</evidence>
<dbReference type="eggNOG" id="COG5433">
    <property type="taxonomic scope" value="Bacteria"/>
</dbReference>
<dbReference type="AlphaFoldDB" id="F4XM06"/>
<evidence type="ECO:0000313" key="2">
    <source>
        <dbReference type="Proteomes" id="UP000003959"/>
    </source>
</evidence>